<dbReference type="Gene3D" id="2.40.160.10">
    <property type="entry name" value="Porin"/>
    <property type="match status" value="1"/>
</dbReference>
<sequence length="443" mass="47981">MAQTESQGDSAPSTLEERVDELDQQVRILQRLRELAAESLATAGKDRQSATANAKDGFSLKSADGKYTLRIRGYAQADGRFFPSDDSKAIANSFFLRRARPILEAAVGRYFEFRIMPDFAQGQTTLFDAYWDGKFVPAFTVRAGKFKPPVGFERLQSATDITFAERGLPTNLAPNRDVGLQLAGDISEGLFAYQVGVFDGVPDLGNGDADFNDSKDLAGRVFFQPIKRGTLKGLGFGVSGSTGQELGTPSTTAPTATGLPAYRSPSQQTVFRYRSDAVVPANSVIADGRRNRVSPHAYLGLGSLGVLGEYIVSTQEVRLGSAATKLSHKAWQASAGYFLTGEQAGFRSPMPKKPFDLKEGGWGALEIAARYGELDLDDDAFPVFANPSTAVSKEKAVGLGLNWYLTKQVKVSVNYEHTTFEGGAADGDRPSEDFVVTRFQHSF</sequence>
<dbReference type="Pfam" id="PF07396">
    <property type="entry name" value="Porin_O_P"/>
    <property type="match status" value="1"/>
</dbReference>
<reference evidence="2" key="1">
    <citation type="submission" date="2013-10" db="EMBL/GenBank/DDBJ databases">
        <title>Functional metagenomics reveals novel beta-galactosidases not predictable from gene sequences.</title>
        <authorList>
            <person name="Cheng J."/>
            <person name="Engel K."/>
            <person name="Romantsov T."/>
            <person name="Neufeld J.D."/>
            <person name="Rose D.R."/>
            <person name="Charles T.C."/>
        </authorList>
    </citation>
    <scope>NUCLEOTIDE SEQUENCE</scope>
</reference>
<feature type="region of interest" description="Disordered" evidence="1">
    <location>
        <begin position="242"/>
        <end position="261"/>
    </location>
</feature>
<evidence type="ECO:0008006" key="3">
    <source>
        <dbReference type="Google" id="ProtNLM"/>
    </source>
</evidence>
<dbReference type="InterPro" id="IPR023614">
    <property type="entry name" value="Porin_dom_sf"/>
</dbReference>
<dbReference type="EMBL" id="KF796606">
    <property type="protein sequence ID" value="AHN97974.1"/>
    <property type="molecule type" value="Genomic_DNA"/>
</dbReference>
<feature type="compositionally biased region" description="Low complexity" evidence="1">
    <location>
        <begin position="246"/>
        <end position="261"/>
    </location>
</feature>
<evidence type="ECO:0000256" key="1">
    <source>
        <dbReference type="SAM" id="MobiDB-lite"/>
    </source>
</evidence>
<accession>X2L8A6</accession>
<dbReference type="AlphaFoldDB" id="X2L8A6"/>
<dbReference type="InterPro" id="IPR010870">
    <property type="entry name" value="Porin_O/P"/>
</dbReference>
<evidence type="ECO:0000313" key="2">
    <source>
        <dbReference type="EMBL" id="AHN97974.1"/>
    </source>
</evidence>
<organism evidence="2">
    <name type="scientific">uncultured bacterium lac160</name>
    <dbReference type="NCBI Taxonomy" id="1447241"/>
    <lineage>
        <taxon>Bacteria</taxon>
        <taxon>environmental samples</taxon>
    </lineage>
</organism>
<protein>
    <recommendedName>
        <fullName evidence="3">Porin</fullName>
    </recommendedName>
</protein>
<name>X2L8A6_9BACT</name>
<proteinExistence type="predicted"/>
<dbReference type="SUPFAM" id="SSF56935">
    <property type="entry name" value="Porins"/>
    <property type="match status" value="1"/>
</dbReference>